<dbReference type="Pfam" id="PF07030">
    <property type="entry name" value="Phage_Mu_Gp36"/>
    <property type="match status" value="1"/>
</dbReference>
<dbReference type="InterPro" id="IPR009752">
    <property type="entry name" value="Phage_Mu_GpJ"/>
</dbReference>
<accession>A0A7C4AJB0</accession>
<dbReference type="AlphaFoldDB" id="A0A7C4AJB0"/>
<comment type="caution">
    <text evidence="1">The sequence shown here is derived from an EMBL/GenBank/DDBJ whole genome shotgun (WGS) entry which is preliminary data.</text>
</comment>
<evidence type="ECO:0000313" key="1">
    <source>
        <dbReference type="EMBL" id="HGG99458.1"/>
    </source>
</evidence>
<proteinExistence type="predicted"/>
<protein>
    <submittedName>
        <fullName evidence="1">DUF1320 domain-containing protein</fullName>
    </submittedName>
</protein>
<reference evidence="1" key="1">
    <citation type="journal article" date="2020" name="mSystems">
        <title>Genome- and Community-Level Interaction Insights into Carbon Utilization and Element Cycling Functions of Hydrothermarchaeota in Hydrothermal Sediment.</title>
        <authorList>
            <person name="Zhou Z."/>
            <person name="Liu Y."/>
            <person name="Xu W."/>
            <person name="Pan J."/>
            <person name="Luo Z.H."/>
            <person name="Li M."/>
        </authorList>
    </citation>
    <scope>NUCLEOTIDE SEQUENCE [LARGE SCALE GENOMIC DNA]</scope>
    <source>
        <strain evidence="1">SpSt-788</strain>
    </source>
</reference>
<gene>
    <name evidence="1" type="ORF">ENV75_03270</name>
</gene>
<dbReference type="EMBL" id="DTHO01000031">
    <property type="protein sequence ID" value="HGG99458.1"/>
    <property type="molecule type" value="Genomic_DNA"/>
</dbReference>
<sequence>MYCTLEDIKKAIPEDNIIQLTDDKNLGEIDEAKVQDAIDYAEQLINGYLRGRYPVPLEPAPELIKRLAVDLAVFQLYSRRFELDMPQSMIDRRKEIIRLLEQIQAGKVLLGIETQDSPGQGYYKTSKKEEDRVFSKELLNRF</sequence>
<organism evidence="1">
    <name type="scientific">Thermodesulfovibrio aggregans</name>
    <dbReference type="NCBI Taxonomy" id="86166"/>
    <lineage>
        <taxon>Bacteria</taxon>
        <taxon>Pseudomonadati</taxon>
        <taxon>Nitrospirota</taxon>
        <taxon>Thermodesulfovibrionia</taxon>
        <taxon>Thermodesulfovibrionales</taxon>
        <taxon>Thermodesulfovibrionaceae</taxon>
        <taxon>Thermodesulfovibrio</taxon>
    </lineage>
</organism>
<name>A0A7C4AJB0_9BACT</name>